<accession>A0A1E1EVV7</accession>
<name>A0A1E1EVV7_9VIRU</name>
<organism evidence="3 4">
    <name type="scientific">Acanthamoeba castellanii mimivirus</name>
    <dbReference type="NCBI Taxonomy" id="1899318"/>
    <lineage>
        <taxon>Viruses</taxon>
        <taxon>Varidnaviria</taxon>
        <taxon>Bamfordvirae</taxon>
        <taxon>Nucleocytoviricota</taxon>
        <taxon>Megaviricetes</taxon>
        <taxon>Imitervirales</taxon>
        <taxon>Mimiviridae</taxon>
        <taxon>Megamimivirinae</taxon>
        <taxon>Mimivirus</taxon>
    </lineage>
</organism>
<dbReference type="EMBL" id="AP017645">
    <property type="protein sequence ID" value="BAV62386.1"/>
    <property type="molecule type" value="Genomic_DNA"/>
</dbReference>
<keyword evidence="1" id="KW-0812">Transmembrane</keyword>
<keyword evidence="1" id="KW-1133">Transmembrane helix</keyword>
<evidence type="ECO:0000313" key="4">
    <source>
        <dbReference type="Proteomes" id="UP000240366"/>
    </source>
</evidence>
<proteinExistence type="predicted"/>
<protein>
    <submittedName>
        <fullName evidence="3">Uncharacterized protein</fullName>
    </submittedName>
</protein>
<evidence type="ECO:0000313" key="3">
    <source>
        <dbReference type="EMBL" id="BAV62386.1"/>
    </source>
</evidence>
<dbReference type="Proteomes" id="UP000240366">
    <property type="component" value="Segment"/>
</dbReference>
<evidence type="ECO:0000313" key="2">
    <source>
        <dbReference type="EMBL" id="BAV61398.1"/>
    </source>
</evidence>
<evidence type="ECO:0000256" key="1">
    <source>
        <dbReference type="SAM" id="Phobius"/>
    </source>
</evidence>
<dbReference type="EMBL" id="AP017644">
    <property type="protein sequence ID" value="BAV61398.1"/>
    <property type="molecule type" value="Genomic_DNA"/>
</dbReference>
<dbReference type="Proteomes" id="UP000241484">
    <property type="component" value="Segment"/>
</dbReference>
<reference evidence="4 5" key="1">
    <citation type="submission" date="2016-09" db="EMBL/GenBank/DDBJ databases">
        <title>Nearly complete genome sequences of 2 Mimiviridae isolates, Mimivirus shirakomae and Mimivirus kasaii from Japanese pond and river mouth.</title>
        <authorList>
            <person name="Takemura M."/>
            <person name="Mikami T."/>
            <person name="Murono S."/>
        </authorList>
    </citation>
    <scope>NUCLEOTIDE SEQUENCE [LARGE SCALE GENOMIC DNA]</scope>
    <source>
        <strain evidence="2 5">Mimivirus kasaii</strain>
        <strain evidence="3 4">Mimivirus shirakomae</strain>
    </source>
</reference>
<sequence>MIYLIGSTIVSGCFAYVLAKLTDVSFRGSSYGPSEGNVLTTIGFGCGFMFGLGIEIALLISGSHLIYRLF</sequence>
<evidence type="ECO:0000313" key="5">
    <source>
        <dbReference type="Proteomes" id="UP000241484"/>
    </source>
</evidence>
<keyword evidence="1" id="KW-0472">Membrane</keyword>
<feature type="transmembrane region" description="Helical" evidence="1">
    <location>
        <begin position="38"/>
        <end position="60"/>
    </location>
</feature>